<dbReference type="Proteomes" id="UP000646749">
    <property type="component" value="Unassembled WGS sequence"/>
</dbReference>
<reference evidence="1 2" key="1">
    <citation type="submission" date="2021-01" db="EMBL/GenBank/DDBJ databases">
        <title>Whole genome shotgun sequence of Plantactinospora endophytica NBRC 110450.</title>
        <authorList>
            <person name="Komaki H."/>
            <person name="Tamura T."/>
        </authorList>
    </citation>
    <scope>NUCLEOTIDE SEQUENCE [LARGE SCALE GENOMIC DNA]</scope>
    <source>
        <strain evidence="1 2">NBRC 110450</strain>
    </source>
</reference>
<evidence type="ECO:0008006" key="3">
    <source>
        <dbReference type="Google" id="ProtNLM"/>
    </source>
</evidence>
<dbReference type="PANTHER" id="PTHR41913:SF1">
    <property type="entry name" value="DUF1684 DOMAIN-CONTAINING PROTEIN"/>
    <property type="match status" value="1"/>
</dbReference>
<name>A0ABQ4E239_9ACTN</name>
<accession>A0ABQ4E239</accession>
<gene>
    <name evidence="1" type="ORF">Pen02_36840</name>
</gene>
<keyword evidence="2" id="KW-1185">Reference proteome</keyword>
<organism evidence="1 2">
    <name type="scientific">Plantactinospora endophytica</name>
    <dbReference type="NCBI Taxonomy" id="673535"/>
    <lineage>
        <taxon>Bacteria</taxon>
        <taxon>Bacillati</taxon>
        <taxon>Actinomycetota</taxon>
        <taxon>Actinomycetes</taxon>
        <taxon>Micromonosporales</taxon>
        <taxon>Micromonosporaceae</taxon>
        <taxon>Plantactinospora</taxon>
    </lineage>
</organism>
<protein>
    <recommendedName>
        <fullName evidence="3">DUF1684 domain-containing protein</fullName>
    </recommendedName>
</protein>
<dbReference type="InterPro" id="IPR012467">
    <property type="entry name" value="DUF1684"/>
</dbReference>
<dbReference type="RefSeq" id="WP_203867236.1">
    <property type="nucleotide sequence ID" value="NZ_BONW01000016.1"/>
</dbReference>
<dbReference type="EMBL" id="BONW01000016">
    <property type="protein sequence ID" value="GIG88748.1"/>
    <property type="molecule type" value="Genomic_DNA"/>
</dbReference>
<comment type="caution">
    <text evidence="1">The sequence shown here is derived from an EMBL/GenBank/DDBJ whole genome shotgun (WGS) entry which is preliminary data.</text>
</comment>
<dbReference type="PANTHER" id="PTHR41913">
    <property type="entry name" value="DUF1684 DOMAIN-CONTAINING PROTEIN"/>
    <property type="match status" value="1"/>
</dbReference>
<sequence>MSSQLAAEDAAQDEWNAWHQAREAALTTPTGKLALVETRWLAEGEEPPPEPEGNGVLTTTIRQVDPVTGRPRHGIRRWDPRSAAITHFVGTDPYPYDPGWVVPARFVPAGLDHRVPFAHRRDNGATRDLPVPGHIEVTIAGTEYTVHAFDDEGTLLLVFGDLTNGRQTYGGGRFLFVPRPSGSDRTVLDFNRAHTPPCGFSAHFNCPLPPPQNRFPFAVEAGERLPVFRDGFTVE</sequence>
<proteinExistence type="predicted"/>
<dbReference type="Pfam" id="PF07920">
    <property type="entry name" value="DUF1684"/>
    <property type="match status" value="1"/>
</dbReference>
<evidence type="ECO:0000313" key="1">
    <source>
        <dbReference type="EMBL" id="GIG88748.1"/>
    </source>
</evidence>
<evidence type="ECO:0000313" key="2">
    <source>
        <dbReference type="Proteomes" id="UP000646749"/>
    </source>
</evidence>